<reference evidence="1 2" key="1">
    <citation type="journal article" date="2013" name="Nat. Genet.">
        <title>The high-quality draft genome of peach (Prunus persica) identifies unique patterns of genetic diversity, domestication and genome evolution.</title>
        <authorList>
            <consortium name="International Peach Genome Initiative"/>
            <person name="Verde I."/>
            <person name="Abbott A.G."/>
            <person name="Scalabrin S."/>
            <person name="Jung S."/>
            <person name="Shu S."/>
            <person name="Marroni F."/>
            <person name="Zhebentyayeva T."/>
            <person name="Dettori M.T."/>
            <person name="Grimwood J."/>
            <person name="Cattonaro F."/>
            <person name="Zuccolo A."/>
            <person name="Rossini L."/>
            <person name="Jenkins J."/>
            <person name="Vendramin E."/>
            <person name="Meisel L.A."/>
            <person name="Decroocq V."/>
            <person name="Sosinski B."/>
            <person name="Prochnik S."/>
            <person name="Mitros T."/>
            <person name="Policriti A."/>
            <person name="Cipriani G."/>
            <person name="Dondini L."/>
            <person name="Ficklin S."/>
            <person name="Goodstein D.M."/>
            <person name="Xuan P."/>
            <person name="Del Fabbro C."/>
            <person name="Aramini V."/>
            <person name="Copetti D."/>
            <person name="Gonzalez S."/>
            <person name="Horner D.S."/>
            <person name="Falchi R."/>
            <person name="Lucas S."/>
            <person name="Mica E."/>
            <person name="Maldonado J."/>
            <person name="Lazzari B."/>
            <person name="Bielenberg D."/>
            <person name="Pirona R."/>
            <person name="Miculan M."/>
            <person name="Barakat A."/>
            <person name="Testolin R."/>
            <person name="Stella A."/>
            <person name="Tartarini S."/>
            <person name="Tonutti P."/>
            <person name="Arus P."/>
            <person name="Orellana A."/>
            <person name="Wells C."/>
            <person name="Main D."/>
            <person name="Vizzotto G."/>
            <person name="Silva H."/>
            <person name="Salamini F."/>
            <person name="Schmutz J."/>
            <person name="Morgante M."/>
            <person name="Rokhsar D.S."/>
        </authorList>
    </citation>
    <scope>NUCLEOTIDE SEQUENCE [LARGE SCALE GENOMIC DNA]</scope>
    <source>
        <strain evidence="2">cv. Nemared</strain>
    </source>
</reference>
<dbReference type="Proteomes" id="UP000006882">
    <property type="component" value="Chromosome G8"/>
</dbReference>
<keyword evidence="2" id="KW-1185">Reference proteome</keyword>
<dbReference type="AlphaFoldDB" id="M5VV49"/>
<proteinExistence type="predicted"/>
<dbReference type="HOGENOM" id="CLU_1771256_0_0_1"/>
<dbReference type="InterPro" id="IPR036457">
    <property type="entry name" value="PPM-type-like_dom_sf"/>
</dbReference>
<dbReference type="eggNOG" id="KOG0698">
    <property type="taxonomic scope" value="Eukaryota"/>
</dbReference>
<dbReference type="GO" id="GO:0004722">
    <property type="term" value="F:protein serine/threonine phosphatase activity"/>
    <property type="evidence" value="ECO:0000318"/>
    <property type="project" value="GO_Central"/>
</dbReference>
<dbReference type="Gramene" id="ONH92409">
    <property type="protein sequence ID" value="ONH92409"/>
    <property type="gene ID" value="PRUPE_8G173900"/>
</dbReference>
<evidence type="ECO:0000313" key="1">
    <source>
        <dbReference type="EMBL" id="ONH92409.1"/>
    </source>
</evidence>
<dbReference type="Pfam" id="PF00481">
    <property type="entry name" value="PP2C"/>
    <property type="match status" value="1"/>
</dbReference>
<evidence type="ECO:0000313" key="2">
    <source>
        <dbReference type="Proteomes" id="UP000006882"/>
    </source>
</evidence>
<dbReference type="EMBL" id="CM007658">
    <property type="protein sequence ID" value="ONH92409.1"/>
    <property type="molecule type" value="Genomic_DNA"/>
</dbReference>
<dbReference type="GO" id="GO:1902531">
    <property type="term" value="P:regulation of intracellular signal transduction"/>
    <property type="evidence" value="ECO:0000318"/>
    <property type="project" value="GO_Central"/>
</dbReference>
<accession>M5VV49</accession>
<dbReference type="PROSITE" id="PS51746">
    <property type="entry name" value="PPM_2"/>
    <property type="match status" value="1"/>
</dbReference>
<sequence>MTKKYISCEPYSVVEMIDDDIEFLVLASHGIWKAMSNQQVVNSIRSIKNAEKAAKHLTKQALNVGTYCCYFDISCLISCNTILAQHSFSSLLCFGLYGEKWFRRVFGRRLWTEARGSLATTKFLAKSCRYEKIFIDQRGLQSVDEES</sequence>
<name>M5VV49_PRUPE</name>
<dbReference type="Gene3D" id="3.60.40.10">
    <property type="entry name" value="PPM-type phosphatase domain"/>
    <property type="match status" value="1"/>
</dbReference>
<dbReference type="SUPFAM" id="SSF81606">
    <property type="entry name" value="PP2C-like"/>
    <property type="match status" value="1"/>
</dbReference>
<protein>
    <submittedName>
        <fullName evidence="1">Uncharacterized protein</fullName>
    </submittedName>
</protein>
<gene>
    <name evidence="1" type="ORF">PRUPE_8G173900</name>
</gene>
<organism evidence="1 2">
    <name type="scientific">Prunus persica</name>
    <name type="common">Peach</name>
    <name type="synonym">Amygdalus persica</name>
    <dbReference type="NCBI Taxonomy" id="3760"/>
    <lineage>
        <taxon>Eukaryota</taxon>
        <taxon>Viridiplantae</taxon>
        <taxon>Streptophyta</taxon>
        <taxon>Embryophyta</taxon>
        <taxon>Tracheophyta</taxon>
        <taxon>Spermatophyta</taxon>
        <taxon>Magnoliopsida</taxon>
        <taxon>eudicotyledons</taxon>
        <taxon>Gunneridae</taxon>
        <taxon>Pentapetalae</taxon>
        <taxon>rosids</taxon>
        <taxon>fabids</taxon>
        <taxon>Rosales</taxon>
        <taxon>Rosaceae</taxon>
        <taxon>Amygdaloideae</taxon>
        <taxon>Amygdaleae</taxon>
        <taxon>Prunus</taxon>
    </lineage>
</organism>
<dbReference type="InterPro" id="IPR001932">
    <property type="entry name" value="PPM-type_phosphatase-like_dom"/>
</dbReference>